<dbReference type="PROSITE" id="PS50005">
    <property type="entry name" value="TPR"/>
    <property type="match status" value="1"/>
</dbReference>
<evidence type="ECO:0000313" key="6">
    <source>
        <dbReference type="Proteomes" id="UP000654075"/>
    </source>
</evidence>
<reference evidence="5" key="1">
    <citation type="submission" date="2021-02" db="EMBL/GenBank/DDBJ databases">
        <authorList>
            <person name="Dougan E. K."/>
            <person name="Rhodes N."/>
            <person name="Thang M."/>
            <person name="Chan C."/>
        </authorList>
    </citation>
    <scope>NUCLEOTIDE SEQUENCE</scope>
</reference>
<evidence type="ECO:0000256" key="2">
    <source>
        <dbReference type="PROSITE-ProRule" id="PRU00339"/>
    </source>
</evidence>
<dbReference type="InterPro" id="IPR019734">
    <property type="entry name" value="TPR_rpt"/>
</dbReference>
<feature type="non-terminal residue" evidence="5">
    <location>
        <position position="1"/>
    </location>
</feature>
<feature type="region of interest" description="Disordered" evidence="3">
    <location>
        <begin position="114"/>
        <end position="170"/>
    </location>
</feature>
<dbReference type="SUPFAM" id="SSF48371">
    <property type="entry name" value="ARM repeat"/>
    <property type="match status" value="1"/>
</dbReference>
<comment type="caution">
    <text evidence="5">The sequence shown here is derived from an EMBL/GenBank/DDBJ whole genome shotgun (WGS) entry which is preliminary data.</text>
</comment>
<keyword evidence="6" id="KW-1185">Reference proteome</keyword>
<dbReference type="PROSITE" id="PS50222">
    <property type="entry name" value="EF_HAND_2"/>
    <property type="match status" value="1"/>
</dbReference>
<name>A0A813DQK5_POLGL</name>
<evidence type="ECO:0000259" key="4">
    <source>
        <dbReference type="PROSITE" id="PS50222"/>
    </source>
</evidence>
<dbReference type="Proteomes" id="UP000654075">
    <property type="component" value="Unassembled WGS sequence"/>
</dbReference>
<evidence type="ECO:0000313" key="5">
    <source>
        <dbReference type="EMBL" id="CAE8587710.1"/>
    </source>
</evidence>
<dbReference type="InterPro" id="IPR011990">
    <property type="entry name" value="TPR-like_helical_dom_sf"/>
</dbReference>
<sequence length="671" mass="73054">MADPKEVTAEVCEAPPGESPPGEAAQSSEATDEAPKDAELSSGSVSLHIYCRDFNKVSGHKIEAWLAKKAEVPLQKVFKMPSWNYAFVTVLQGNEAKFREAVESAQYRSTTITISAGLPRDSNNRRPRADQGEERAAKRQKIKELPPGHLPTLKDLKDRMKGKGKNPGTVIQRSAPLLEYSYETQLSMKGTYVKSAVRSFSKLMEKKCKELNLDPPDWTEFNWARGLGAPLGCACPIDEPIGTPADSLEGYRNKCEFSIGRNEAGEKEVGFVLRVTEDGYGPQDVSCDTSGSCSVNDDDEASLVALRARGSRQPKLGFDEKVREIFRQLDTNEDGALQRDEALEAGLQLIRGSAPTSVLGSIPHQNELQALLGDSVHGDLNLDEFMQAAELARSSGELDRLPPGDAAVGSAVREKGMVNTSMVTKAGNQFFKEGNWQLASAEYTFGLEEGGEDFPGDQRGLLLSNRSQCWLNLSEYQKALEDADACLKLLPEHSKSLFRRASAQEKLGRKNEALKDFARVARAEPGNHNAIEAAKRLRDEVLKEGQQRQEECLPSHLLDVLRADSSVEAQLEACGKLRALCIRRGQTAVLLAAGGLELLLRRAAEDATAEDLRQACLSALVAMASGQEESDDDGNAAARNSGPLPVPSAAAEARKRLRAALPLASLQRLCR</sequence>
<feature type="compositionally biased region" description="Low complexity" evidence="3">
    <location>
        <begin position="13"/>
        <end position="25"/>
    </location>
</feature>
<dbReference type="Gene3D" id="1.25.10.10">
    <property type="entry name" value="Leucine-rich Repeat Variant"/>
    <property type="match status" value="1"/>
</dbReference>
<dbReference type="GO" id="GO:0101031">
    <property type="term" value="C:protein folding chaperone complex"/>
    <property type="evidence" value="ECO:0007669"/>
    <property type="project" value="TreeGrafter"/>
</dbReference>
<dbReference type="AlphaFoldDB" id="A0A813DQK5"/>
<feature type="repeat" description="TPR" evidence="2">
    <location>
        <begin position="494"/>
        <end position="527"/>
    </location>
</feature>
<keyword evidence="1 2" id="KW-0802">TPR repeat</keyword>
<accession>A0A813DQK5</accession>
<dbReference type="PANTHER" id="PTHR46423:SF1">
    <property type="entry name" value="RNA POLYMERASE II-ASSOCIATED PROTEIN 3"/>
    <property type="match status" value="1"/>
</dbReference>
<dbReference type="PANTHER" id="PTHR46423">
    <property type="entry name" value="RNA POLYMERASE II-ASSOCIATED PROTEIN 3"/>
    <property type="match status" value="1"/>
</dbReference>
<dbReference type="Gene3D" id="1.25.40.10">
    <property type="entry name" value="Tetratricopeptide repeat domain"/>
    <property type="match status" value="1"/>
</dbReference>
<protein>
    <recommendedName>
        <fullName evidence="4">EF-hand domain-containing protein</fullName>
    </recommendedName>
</protein>
<gene>
    <name evidence="5" type="ORF">PGLA1383_LOCUS6542</name>
</gene>
<proteinExistence type="predicted"/>
<dbReference type="InterPro" id="IPR051966">
    <property type="entry name" value="RPAP3"/>
</dbReference>
<dbReference type="GO" id="GO:0005509">
    <property type="term" value="F:calcium ion binding"/>
    <property type="evidence" value="ECO:0007669"/>
    <property type="project" value="InterPro"/>
</dbReference>
<feature type="domain" description="EF-hand" evidence="4">
    <location>
        <begin position="317"/>
        <end position="352"/>
    </location>
</feature>
<organism evidence="5 6">
    <name type="scientific">Polarella glacialis</name>
    <name type="common">Dinoflagellate</name>
    <dbReference type="NCBI Taxonomy" id="89957"/>
    <lineage>
        <taxon>Eukaryota</taxon>
        <taxon>Sar</taxon>
        <taxon>Alveolata</taxon>
        <taxon>Dinophyceae</taxon>
        <taxon>Suessiales</taxon>
        <taxon>Suessiaceae</taxon>
        <taxon>Polarella</taxon>
    </lineage>
</organism>
<evidence type="ECO:0000256" key="3">
    <source>
        <dbReference type="SAM" id="MobiDB-lite"/>
    </source>
</evidence>
<feature type="region of interest" description="Disordered" evidence="3">
    <location>
        <begin position="627"/>
        <end position="649"/>
    </location>
</feature>
<evidence type="ECO:0000256" key="1">
    <source>
        <dbReference type="ARBA" id="ARBA00022803"/>
    </source>
</evidence>
<dbReference type="SUPFAM" id="SSF48452">
    <property type="entry name" value="TPR-like"/>
    <property type="match status" value="1"/>
</dbReference>
<dbReference type="OrthoDB" id="342454at2759"/>
<dbReference type="EMBL" id="CAJNNV010002723">
    <property type="protein sequence ID" value="CAE8587710.1"/>
    <property type="molecule type" value="Genomic_DNA"/>
</dbReference>
<feature type="compositionally biased region" description="Basic and acidic residues" evidence="3">
    <location>
        <begin position="122"/>
        <end position="161"/>
    </location>
</feature>
<dbReference type="InterPro" id="IPR002048">
    <property type="entry name" value="EF_hand_dom"/>
</dbReference>
<dbReference type="InterPro" id="IPR011989">
    <property type="entry name" value="ARM-like"/>
</dbReference>
<feature type="region of interest" description="Disordered" evidence="3">
    <location>
        <begin position="1"/>
        <end position="40"/>
    </location>
</feature>
<dbReference type="InterPro" id="IPR016024">
    <property type="entry name" value="ARM-type_fold"/>
</dbReference>
<dbReference type="SMART" id="SM00028">
    <property type="entry name" value="TPR"/>
    <property type="match status" value="2"/>
</dbReference>